<feature type="domain" description="NodB homology" evidence="5">
    <location>
        <begin position="70"/>
        <end position="247"/>
    </location>
</feature>
<evidence type="ECO:0000256" key="2">
    <source>
        <dbReference type="ARBA" id="ARBA00022801"/>
    </source>
</evidence>
<dbReference type="PANTHER" id="PTHR10587:SF133">
    <property type="entry name" value="CHITIN DEACETYLASE 1-RELATED"/>
    <property type="match status" value="1"/>
</dbReference>
<dbReference type="Proteomes" id="UP001500668">
    <property type="component" value="Unassembled WGS sequence"/>
</dbReference>
<dbReference type="Pfam" id="PF01522">
    <property type="entry name" value="Polysacc_deac_1"/>
    <property type="match status" value="1"/>
</dbReference>
<feature type="compositionally biased region" description="Basic and acidic residues" evidence="3">
    <location>
        <begin position="38"/>
        <end position="56"/>
    </location>
</feature>
<evidence type="ECO:0000256" key="3">
    <source>
        <dbReference type="SAM" id="MobiDB-lite"/>
    </source>
</evidence>
<feature type="region of interest" description="Disordered" evidence="3">
    <location>
        <begin position="35"/>
        <end position="56"/>
    </location>
</feature>
<proteinExistence type="predicted"/>
<name>A0ABN1H323_9ACTN</name>
<dbReference type="InterPro" id="IPR011330">
    <property type="entry name" value="Glyco_hydro/deAcase_b/a-brl"/>
</dbReference>
<keyword evidence="2" id="KW-0378">Hydrolase</keyword>
<feature type="region of interest" description="Disordered" evidence="3">
    <location>
        <begin position="264"/>
        <end position="285"/>
    </location>
</feature>
<reference evidence="6 7" key="1">
    <citation type="journal article" date="2019" name="Int. J. Syst. Evol. Microbiol.">
        <title>The Global Catalogue of Microorganisms (GCM) 10K type strain sequencing project: providing services to taxonomists for standard genome sequencing and annotation.</title>
        <authorList>
            <consortium name="The Broad Institute Genomics Platform"/>
            <consortium name="The Broad Institute Genome Sequencing Center for Infectious Disease"/>
            <person name="Wu L."/>
            <person name="Ma J."/>
        </authorList>
    </citation>
    <scope>NUCLEOTIDE SEQUENCE [LARGE SCALE GENOMIC DNA]</scope>
    <source>
        <strain evidence="6 7">JCM 5067</strain>
    </source>
</reference>
<keyword evidence="4" id="KW-0732">Signal</keyword>
<feature type="signal peptide" evidence="4">
    <location>
        <begin position="1"/>
        <end position="27"/>
    </location>
</feature>
<dbReference type="PANTHER" id="PTHR10587">
    <property type="entry name" value="GLYCOSYL TRANSFERASE-RELATED"/>
    <property type="match status" value="1"/>
</dbReference>
<dbReference type="InterPro" id="IPR050248">
    <property type="entry name" value="Polysacc_deacetylase_ArnD"/>
</dbReference>
<keyword evidence="7" id="KW-1185">Reference proteome</keyword>
<dbReference type="InterPro" id="IPR002509">
    <property type="entry name" value="NODB_dom"/>
</dbReference>
<gene>
    <name evidence="6" type="ORF">GCM10010394_68070</name>
</gene>
<protein>
    <recommendedName>
        <fullName evidence="5">NodB homology domain-containing protein</fullName>
    </recommendedName>
</protein>
<organism evidence="6 7">
    <name type="scientific">Streptomyces crystallinus</name>
    <dbReference type="NCBI Taxonomy" id="68191"/>
    <lineage>
        <taxon>Bacteria</taxon>
        <taxon>Bacillati</taxon>
        <taxon>Actinomycetota</taxon>
        <taxon>Actinomycetes</taxon>
        <taxon>Kitasatosporales</taxon>
        <taxon>Streptomycetaceae</taxon>
        <taxon>Streptomyces</taxon>
    </lineage>
</organism>
<dbReference type="CDD" id="cd10917">
    <property type="entry name" value="CE4_NodB_like_6s_7s"/>
    <property type="match status" value="1"/>
</dbReference>
<evidence type="ECO:0000313" key="6">
    <source>
        <dbReference type="EMBL" id="GAA0627503.1"/>
    </source>
</evidence>
<evidence type="ECO:0000256" key="1">
    <source>
        <dbReference type="ARBA" id="ARBA00022723"/>
    </source>
</evidence>
<accession>A0ABN1H323</accession>
<feature type="chain" id="PRO_5045665799" description="NodB homology domain-containing protein" evidence="4">
    <location>
        <begin position="28"/>
        <end position="285"/>
    </location>
</feature>
<dbReference type="EMBL" id="BAAACA010000064">
    <property type="protein sequence ID" value="GAA0627503.1"/>
    <property type="molecule type" value="Genomic_DNA"/>
</dbReference>
<sequence length="285" mass="30725">MTLRSVAAGLAASLLLFCVGCATGAPAAEVPRTAPVHPVHEGDEHPPPAVVEDGRGPRALPYSPLCRRVKCIALTFDDGPGPYTAQLLDILRRENVRATFFLVGNEPVHTHPDLVRRIAREGHVVGNHTWTHPVLTGLPEAEVRDQLSRTQTVLQELTGVRPTLMRPPKGLTDARVTGVARELGLAQILWNVTATDYHNTTTELVRKLVLERALPGGVVLLHDVLPWTVPAVPDIIAGLRKAGYTLVTVSQLYENMQPGGQYPTWATPAPVPPPPAPARPQPTAS</sequence>
<feature type="compositionally biased region" description="Pro residues" evidence="3">
    <location>
        <begin position="269"/>
        <end position="285"/>
    </location>
</feature>
<dbReference type="PROSITE" id="PS51677">
    <property type="entry name" value="NODB"/>
    <property type="match status" value="1"/>
</dbReference>
<comment type="caution">
    <text evidence="6">The sequence shown here is derived from an EMBL/GenBank/DDBJ whole genome shotgun (WGS) entry which is preliminary data.</text>
</comment>
<dbReference type="Gene3D" id="3.20.20.370">
    <property type="entry name" value="Glycoside hydrolase/deacetylase"/>
    <property type="match status" value="1"/>
</dbReference>
<dbReference type="SUPFAM" id="SSF88713">
    <property type="entry name" value="Glycoside hydrolase/deacetylase"/>
    <property type="match status" value="1"/>
</dbReference>
<evidence type="ECO:0000256" key="4">
    <source>
        <dbReference type="SAM" id="SignalP"/>
    </source>
</evidence>
<evidence type="ECO:0000313" key="7">
    <source>
        <dbReference type="Proteomes" id="UP001500668"/>
    </source>
</evidence>
<evidence type="ECO:0000259" key="5">
    <source>
        <dbReference type="PROSITE" id="PS51677"/>
    </source>
</evidence>
<keyword evidence="1" id="KW-0479">Metal-binding</keyword>